<keyword evidence="2" id="KW-1185">Reference proteome</keyword>
<evidence type="ECO:0000313" key="2">
    <source>
        <dbReference type="Proteomes" id="UP001472866"/>
    </source>
</evidence>
<evidence type="ECO:0000313" key="1">
    <source>
        <dbReference type="EMBL" id="WZN61820.1"/>
    </source>
</evidence>
<protein>
    <recommendedName>
        <fullName evidence="3">Phospholipid scramblase</fullName>
    </recommendedName>
</protein>
<dbReference type="EMBL" id="CP151504">
    <property type="protein sequence ID" value="WZN61820.1"/>
    <property type="molecule type" value="Genomic_DNA"/>
</dbReference>
<name>A0AAX4P8C5_9CHLO</name>
<proteinExistence type="predicted"/>
<organism evidence="1 2">
    <name type="scientific">Chloropicon roscoffensis</name>
    <dbReference type="NCBI Taxonomy" id="1461544"/>
    <lineage>
        <taxon>Eukaryota</taxon>
        <taxon>Viridiplantae</taxon>
        <taxon>Chlorophyta</taxon>
        <taxon>Chloropicophyceae</taxon>
        <taxon>Chloropicales</taxon>
        <taxon>Chloropicaceae</taxon>
        <taxon>Chloropicon</taxon>
    </lineage>
</organism>
<gene>
    <name evidence="1" type="ORF">HKI87_04g33550</name>
</gene>
<accession>A0AAX4P8C5</accession>
<dbReference type="Proteomes" id="UP001472866">
    <property type="component" value="Chromosome 04"/>
</dbReference>
<reference evidence="1 2" key="1">
    <citation type="submission" date="2024-03" db="EMBL/GenBank/DDBJ databases">
        <title>Complete genome sequence of the green alga Chloropicon roscoffensis RCC1871.</title>
        <authorList>
            <person name="Lemieux C."/>
            <person name="Pombert J.-F."/>
            <person name="Otis C."/>
            <person name="Turmel M."/>
        </authorList>
    </citation>
    <scope>NUCLEOTIDE SEQUENCE [LARGE SCALE GENOMIC DNA]</scope>
    <source>
        <strain evidence="1 2">RCC1871</strain>
    </source>
</reference>
<evidence type="ECO:0008006" key="3">
    <source>
        <dbReference type="Google" id="ProtNLM"/>
    </source>
</evidence>
<dbReference type="AlphaFoldDB" id="A0AAX4P8C5"/>
<sequence>MADFGGALRAPQQVDIPSRTEARKYHFAVSQGLAVPHSAYHGMHKCHAGSCPCDCASIYLQPCCCGCCLYGIWCIYGIPIPAISCVTACLCLRDTRYVTEKAGIETGELLVVDEKTETLGFYSATSEEMQCFCTKRR</sequence>